<feature type="region of interest" description="Disordered" evidence="1">
    <location>
        <begin position="1"/>
        <end position="23"/>
    </location>
</feature>
<feature type="domain" description="DUF7514" evidence="2">
    <location>
        <begin position="54"/>
        <end position="209"/>
    </location>
</feature>
<organism evidence="3 4">
    <name type="scientific">Hermanssonia centrifuga</name>
    <dbReference type="NCBI Taxonomy" id="98765"/>
    <lineage>
        <taxon>Eukaryota</taxon>
        <taxon>Fungi</taxon>
        <taxon>Dikarya</taxon>
        <taxon>Basidiomycota</taxon>
        <taxon>Agaricomycotina</taxon>
        <taxon>Agaricomycetes</taxon>
        <taxon>Polyporales</taxon>
        <taxon>Meruliaceae</taxon>
        <taxon>Hermanssonia</taxon>
    </lineage>
</organism>
<accession>A0A4S4KGN4</accession>
<evidence type="ECO:0000259" key="2">
    <source>
        <dbReference type="Pfam" id="PF24355"/>
    </source>
</evidence>
<protein>
    <recommendedName>
        <fullName evidence="2">DUF7514 domain-containing protein</fullName>
    </recommendedName>
</protein>
<dbReference type="EMBL" id="SGPJ01000169">
    <property type="protein sequence ID" value="THG97408.1"/>
    <property type="molecule type" value="Genomic_DNA"/>
</dbReference>
<sequence>SPPASQSHYRHQSYSSVGPSPQLRPSYSNAGANPYYTPVDYNEGYDIDPDKYYGSLLNANGYPSEVYSRMADALFFYLDQNCSVPVLRGTGFIEPAKYVWMEMMTGATQEAAQIVEAFLESYYRMANIPYRVFVSQSGEQIPVLDRKAWLHLHVFDAKSDPDQGHKDFSNYIRLFNLKDPLTNQPFPTPLPRSSFPLLADQTLRANVENWKVQAITAIAQARKQAEQAQVNEMIANMTRRPAYSFNPSLASFGAAGMGAGGYTGASFAQGGANPGGGGGDDNHVNVMDVISGGLTLTNTILGSMGGGGFGGSGVGAGLLGGMFGAGF</sequence>
<evidence type="ECO:0000256" key="1">
    <source>
        <dbReference type="SAM" id="MobiDB-lite"/>
    </source>
</evidence>
<proteinExistence type="predicted"/>
<name>A0A4S4KGN4_9APHY</name>
<dbReference type="InterPro" id="IPR055936">
    <property type="entry name" value="DUF7514"/>
</dbReference>
<comment type="caution">
    <text evidence="3">The sequence shown here is derived from an EMBL/GenBank/DDBJ whole genome shotgun (WGS) entry which is preliminary data.</text>
</comment>
<dbReference type="Pfam" id="PF24355">
    <property type="entry name" value="DUF7514"/>
    <property type="match status" value="1"/>
</dbReference>
<feature type="non-terminal residue" evidence="3">
    <location>
        <position position="1"/>
    </location>
</feature>
<reference evidence="3 4" key="1">
    <citation type="submission" date="2019-02" db="EMBL/GenBank/DDBJ databases">
        <title>Genome sequencing of the rare red list fungi Phlebia centrifuga.</title>
        <authorList>
            <person name="Buettner E."/>
            <person name="Kellner H."/>
        </authorList>
    </citation>
    <scope>NUCLEOTIDE SEQUENCE [LARGE SCALE GENOMIC DNA]</scope>
    <source>
        <strain evidence="3 4">DSM 108282</strain>
    </source>
</reference>
<dbReference type="Proteomes" id="UP000309038">
    <property type="component" value="Unassembled WGS sequence"/>
</dbReference>
<gene>
    <name evidence="3" type="ORF">EW026_g4576</name>
</gene>
<dbReference type="AlphaFoldDB" id="A0A4S4KGN4"/>
<keyword evidence="4" id="KW-1185">Reference proteome</keyword>
<evidence type="ECO:0000313" key="4">
    <source>
        <dbReference type="Proteomes" id="UP000309038"/>
    </source>
</evidence>
<evidence type="ECO:0000313" key="3">
    <source>
        <dbReference type="EMBL" id="THG97408.1"/>
    </source>
</evidence>